<dbReference type="GeneID" id="90531633"/>
<dbReference type="RefSeq" id="WP_066861739.1">
    <property type="nucleotide sequence ID" value="NZ_CABKVV010000012.1"/>
</dbReference>
<organism evidence="5 6">
    <name type="scientific">Neglectibacter timonensis</name>
    <dbReference type="NCBI Taxonomy" id="1776382"/>
    <lineage>
        <taxon>Bacteria</taxon>
        <taxon>Bacillati</taxon>
        <taxon>Bacillota</taxon>
        <taxon>Clostridia</taxon>
        <taxon>Eubacteriales</taxon>
        <taxon>Oscillospiraceae</taxon>
        <taxon>Neglectibacter</taxon>
    </lineage>
</organism>
<dbReference type="Pfam" id="PF08245">
    <property type="entry name" value="Mur_ligase_M"/>
    <property type="match status" value="1"/>
</dbReference>
<evidence type="ECO:0000313" key="6">
    <source>
        <dbReference type="Proteomes" id="UP001524473"/>
    </source>
</evidence>
<comment type="catalytic activity">
    <reaction evidence="2">
        <text>beta-D-GlcNAc-(1-&gt;4)-Mur2Ac(oyl-L-Ala-gamma-D-Glu-L-Lys-D-Ala-D-Ala)-di-trans,octa-cis-undecaprenyl diphosphate + L-glutamine + ATP + H2O = beta-D-GlcNAc-(1-&gt;4)-Mur2Ac(oyl-L-Ala-D-isoglutaminyl-L-Lys-D-Ala-D-Ala)-di-trans,octa-cis-undecaprenyl diphosphate + L-glutamate + ADP + phosphate + H(+)</text>
        <dbReference type="Rhea" id="RHEA:57928"/>
        <dbReference type="ChEBI" id="CHEBI:15377"/>
        <dbReference type="ChEBI" id="CHEBI:15378"/>
        <dbReference type="ChEBI" id="CHEBI:29985"/>
        <dbReference type="ChEBI" id="CHEBI:30616"/>
        <dbReference type="ChEBI" id="CHEBI:43474"/>
        <dbReference type="ChEBI" id="CHEBI:58359"/>
        <dbReference type="ChEBI" id="CHEBI:60033"/>
        <dbReference type="ChEBI" id="CHEBI:62233"/>
        <dbReference type="ChEBI" id="CHEBI:456216"/>
        <dbReference type="EC" id="6.3.5.13"/>
    </reaction>
</comment>
<dbReference type="SUPFAM" id="SSF53623">
    <property type="entry name" value="MurD-like peptide ligases, catalytic domain"/>
    <property type="match status" value="1"/>
</dbReference>
<comment type="similarity">
    <text evidence="2">Belongs to the MurCDEF family. MurT subfamily.</text>
</comment>
<keyword evidence="2 5" id="KW-0436">Ligase</keyword>
<dbReference type="InterPro" id="IPR036565">
    <property type="entry name" value="Mur-like_cat_sf"/>
</dbReference>
<feature type="domain" description="Lipid II isoglutaminyl synthase (glutamine-hydrolyzing) subunit MurT C-terminal" evidence="4">
    <location>
        <begin position="328"/>
        <end position="434"/>
    </location>
</feature>
<sequence>MRRSLRFYFALFFAKGTAMVLKLIGRKGTSMPGSWAIILCPDFLGRMPRPKTVVGITGTNGKTTVANMVEDVLEDCGYDFVCNRSGTNVNTGVASALIANSTFFGKPKKDLAIFELDERSSPKILPYLKPDLLLCTNIFRDSYKRNAHMEFILDVLERYIPDRTRLILNADDLLCSSLKPQNRRVFFGIDRMPEDGEECQNIVQDIRVCPQCGARLEWEFVRYHHIGKAHCPCCEFQSPEADYRVTSTHPEQGKMTVKYGGEERDYPMPNSSTINVYNSLSAVAFLSEFGLSPDQIAASMEKLSISESRYKEEEAGGKKVVLHLAKGQNPIACSRAFENIRNYPGRKAVILFLDDYFDAAHSVENTSWYYDTDFEFLNDAGIPQIVAAGARHWDVCVRLLMAGIPESKIAHVEENEKAASLLNPAQVDSVFILYDVYTIGLANRVKEQVKAVLKDSGGENGKEDGGQNED</sequence>
<evidence type="ECO:0000313" key="5">
    <source>
        <dbReference type="EMBL" id="MCQ4838845.1"/>
    </source>
</evidence>
<comment type="catalytic activity">
    <reaction evidence="2">
        <text>beta-D-GlcNAc-(1-&gt;4)-Mur2Ac(oyl-L-Ala-gamma-D-O-P-Glu-L-Lys-D-Ala-D-Ala)-di-trans,octa-cis-undecaprenyl diphosphate + NH4(+) = beta-D-GlcNAc-(1-&gt;4)-Mur2Ac(oyl-L-Ala-D-isoglutaminyl-L-Lys-D-Ala-D-Ala)-di-trans,octa-cis-undecaprenyl diphosphate + phosphate + H(+)</text>
        <dbReference type="Rhea" id="RHEA:57932"/>
        <dbReference type="ChEBI" id="CHEBI:15378"/>
        <dbReference type="ChEBI" id="CHEBI:28938"/>
        <dbReference type="ChEBI" id="CHEBI:43474"/>
        <dbReference type="ChEBI" id="CHEBI:62233"/>
        <dbReference type="ChEBI" id="CHEBI:143132"/>
    </reaction>
</comment>
<comment type="caution">
    <text evidence="2">Lacks conserved residue(s) required for the propagation of feature annotation.</text>
</comment>
<comment type="catalytic activity">
    <reaction evidence="2">
        <text>beta-D-GlcNAc-(1-&gt;4)-Mur2Ac(oyl-L-Ala-gamma-D-Glu-L-Lys-D-Ala-D-Ala)-di-trans,octa-cis-undecaprenyl diphosphate + ATP = beta-D-GlcNAc-(1-&gt;4)-Mur2Ac(oyl-L-Ala-gamma-D-O-P-Glu-L-Lys-D-Ala-D-Ala)-di-trans,octa-cis-undecaprenyl diphosphate + ADP</text>
        <dbReference type="Rhea" id="RHEA:59488"/>
        <dbReference type="ChEBI" id="CHEBI:30616"/>
        <dbReference type="ChEBI" id="CHEBI:60033"/>
        <dbReference type="ChEBI" id="CHEBI:143132"/>
        <dbReference type="ChEBI" id="CHEBI:456216"/>
    </reaction>
</comment>
<evidence type="ECO:0000259" key="4">
    <source>
        <dbReference type="Pfam" id="PF08353"/>
    </source>
</evidence>
<dbReference type="EMBL" id="JANFZH010000004">
    <property type="protein sequence ID" value="MCQ4838845.1"/>
    <property type="molecule type" value="Genomic_DNA"/>
</dbReference>
<gene>
    <name evidence="2" type="primary">murT</name>
    <name evidence="5" type="ORF">NE695_02820</name>
</gene>
<evidence type="ECO:0000256" key="2">
    <source>
        <dbReference type="HAMAP-Rule" id="MF_02214"/>
    </source>
</evidence>
<feature type="binding site" evidence="2">
    <location>
        <position position="234"/>
    </location>
    <ligand>
        <name>Zn(2+)</name>
        <dbReference type="ChEBI" id="CHEBI:29105"/>
    </ligand>
</feature>
<keyword evidence="2" id="KW-0961">Cell wall biogenesis/degradation</keyword>
<keyword evidence="2" id="KW-0067">ATP-binding</keyword>
<keyword evidence="2" id="KW-0573">Peptidoglycan synthesis</keyword>
<comment type="subunit">
    <text evidence="2">Forms a heterodimer with GatD.</text>
</comment>
<feature type="domain" description="Mur ligase central" evidence="3">
    <location>
        <begin position="56"/>
        <end position="173"/>
    </location>
</feature>
<keyword evidence="2" id="KW-0133">Cell shape</keyword>
<feature type="binding site" evidence="2">
    <location>
        <position position="209"/>
    </location>
    <ligand>
        <name>Zn(2+)</name>
        <dbReference type="ChEBI" id="CHEBI:29105"/>
    </ligand>
</feature>
<keyword evidence="6" id="KW-1185">Reference proteome</keyword>
<dbReference type="EC" id="6.3.5.13" evidence="2"/>
<keyword evidence="2" id="KW-0479">Metal-binding</keyword>
<comment type="function">
    <text evidence="2">The lipid II isoglutaminyl synthase complex catalyzes the formation of alpha-D-isoglutamine in the cell wall lipid II stem peptide. The MurT subunit catalyzes the ATP-dependent amidation of D-glutamate residue of lipid II, converting it to an isoglutamine residue.</text>
</comment>
<dbReference type="PANTHER" id="PTHR23135">
    <property type="entry name" value="MUR LIGASE FAMILY MEMBER"/>
    <property type="match status" value="1"/>
</dbReference>
<dbReference type="InterPro" id="IPR013221">
    <property type="entry name" value="Mur_ligase_cen"/>
</dbReference>
<comment type="caution">
    <text evidence="5">The sequence shown here is derived from an EMBL/GenBank/DDBJ whole genome shotgun (WGS) entry which is preliminary data.</text>
</comment>
<evidence type="ECO:0000259" key="3">
    <source>
        <dbReference type="Pfam" id="PF08245"/>
    </source>
</evidence>
<name>A0ABT1RWY0_9FIRM</name>
<dbReference type="GO" id="GO:0016874">
    <property type="term" value="F:ligase activity"/>
    <property type="evidence" value="ECO:0007669"/>
    <property type="project" value="UniProtKB-KW"/>
</dbReference>
<feature type="binding site" evidence="2">
    <location>
        <position position="231"/>
    </location>
    <ligand>
        <name>Zn(2+)</name>
        <dbReference type="ChEBI" id="CHEBI:29105"/>
    </ligand>
</feature>
<dbReference type="HAMAP" id="MF_02214">
    <property type="entry name" value="Lipid_II_synth_MurT"/>
    <property type="match status" value="1"/>
</dbReference>
<keyword evidence="2" id="KW-0862">Zinc</keyword>
<dbReference type="Gene3D" id="3.40.1190.10">
    <property type="entry name" value="Mur-like, catalytic domain"/>
    <property type="match status" value="1"/>
</dbReference>
<dbReference type="Proteomes" id="UP001524473">
    <property type="component" value="Unassembled WGS sequence"/>
</dbReference>
<proteinExistence type="inferred from homology"/>
<dbReference type="PANTHER" id="PTHR23135:SF7">
    <property type="entry name" value="LIPID II ISOGLUTAMINYL SYNTHASE (GLUTAMINE-HYDROLYZING) SUBUNIT MURT"/>
    <property type="match status" value="1"/>
</dbReference>
<feature type="binding site" evidence="2">
    <location>
        <position position="212"/>
    </location>
    <ligand>
        <name>Zn(2+)</name>
        <dbReference type="ChEBI" id="CHEBI:29105"/>
    </ligand>
</feature>
<accession>A0ABT1RWY0</accession>
<keyword evidence="2" id="KW-0547">Nucleotide-binding</keyword>
<comment type="pathway">
    <text evidence="1 2">Cell wall biogenesis; peptidoglycan biosynthesis.</text>
</comment>
<protein>
    <recommendedName>
        <fullName evidence="2">Lipid II isoglutaminyl synthase (glutamine-hydrolyzing) subunit MurT</fullName>
        <ecNumber evidence="2">6.3.5.13</ecNumber>
    </recommendedName>
</protein>
<evidence type="ECO:0000256" key="1">
    <source>
        <dbReference type="ARBA" id="ARBA00004752"/>
    </source>
</evidence>
<reference evidence="5 6" key="1">
    <citation type="submission" date="2022-06" db="EMBL/GenBank/DDBJ databases">
        <title>Isolation of gut microbiota from human fecal samples.</title>
        <authorList>
            <person name="Pamer E.G."/>
            <person name="Barat B."/>
            <person name="Waligurski E."/>
            <person name="Medina S."/>
            <person name="Paddock L."/>
            <person name="Mostad J."/>
        </authorList>
    </citation>
    <scope>NUCLEOTIDE SEQUENCE [LARGE SCALE GENOMIC DNA]</scope>
    <source>
        <strain evidence="5 6">DFI.9.73</strain>
    </source>
</reference>
<dbReference type="Pfam" id="PF08353">
    <property type="entry name" value="MurT_C"/>
    <property type="match status" value="1"/>
</dbReference>
<dbReference type="InterPro" id="IPR013564">
    <property type="entry name" value="MurT_C"/>
</dbReference>
<dbReference type="InterPro" id="IPR043703">
    <property type="entry name" value="Lipid_II_synth_MurT"/>
</dbReference>